<proteinExistence type="predicted"/>
<keyword evidence="2" id="KW-1185">Reference proteome</keyword>
<gene>
    <name evidence="1" type="ORF">AA23TX_00198</name>
</gene>
<accession>A0A6I8LGM5</accession>
<dbReference type="Proteomes" id="UP000399805">
    <property type="component" value="Unassembled WGS sequence"/>
</dbReference>
<evidence type="ECO:0000313" key="2">
    <source>
        <dbReference type="Proteomes" id="UP000399805"/>
    </source>
</evidence>
<sequence>MLDNLSTVRFTRAAAGGRMLFMHPAGFCLYDSVFTVSRGTRAGPADDSVHRSMDSRIQLSVAPALRRERADFSP</sequence>
<reference evidence="1 2" key="1">
    <citation type="submission" date="2019-09" db="EMBL/GenBank/DDBJ databases">
        <authorList>
            <person name="Leyn A S."/>
        </authorList>
    </citation>
    <scope>NUCLEOTIDE SEQUENCE [LARGE SCALE GENOMIC DNA]</scope>
    <source>
        <strain evidence="1">AA231_1</strain>
    </source>
</reference>
<name>A0A6I8LGM5_9PSEU</name>
<dbReference type="AlphaFoldDB" id="A0A6I8LGM5"/>
<dbReference type="EMBL" id="CABVGP010000001">
    <property type="protein sequence ID" value="VVJ15177.1"/>
    <property type="molecule type" value="Genomic_DNA"/>
</dbReference>
<organism evidence="1 2">
    <name type="scientific">Amycolatopsis camponoti</name>
    <dbReference type="NCBI Taxonomy" id="2606593"/>
    <lineage>
        <taxon>Bacteria</taxon>
        <taxon>Bacillati</taxon>
        <taxon>Actinomycetota</taxon>
        <taxon>Actinomycetes</taxon>
        <taxon>Pseudonocardiales</taxon>
        <taxon>Pseudonocardiaceae</taxon>
        <taxon>Amycolatopsis</taxon>
    </lineage>
</organism>
<protein>
    <submittedName>
        <fullName evidence="1">Uncharacterized protein</fullName>
    </submittedName>
</protein>
<evidence type="ECO:0000313" key="1">
    <source>
        <dbReference type="EMBL" id="VVJ15177.1"/>
    </source>
</evidence>